<reference evidence="4" key="1">
    <citation type="journal article" date="2019" name="Int. J. Syst. Evol. Microbiol.">
        <title>The Global Catalogue of Microorganisms (GCM) 10K type strain sequencing project: providing services to taxonomists for standard genome sequencing and annotation.</title>
        <authorList>
            <consortium name="The Broad Institute Genomics Platform"/>
            <consortium name="The Broad Institute Genome Sequencing Center for Infectious Disease"/>
            <person name="Wu L."/>
            <person name="Ma J."/>
        </authorList>
    </citation>
    <scope>NUCLEOTIDE SEQUENCE [LARGE SCALE GENOMIC DNA]</scope>
    <source>
        <strain evidence="4">KCTC 42423</strain>
    </source>
</reference>
<feature type="transmembrane region" description="Helical" evidence="1">
    <location>
        <begin position="173"/>
        <end position="193"/>
    </location>
</feature>
<feature type="transmembrane region" description="Helical" evidence="1">
    <location>
        <begin position="561"/>
        <end position="582"/>
    </location>
</feature>
<proteinExistence type="predicted"/>
<dbReference type="InterPro" id="IPR014782">
    <property type="entry name" value="Peptidase_M1_dom"/>
</dbReference>
<feature type="transmembrane region" description="Helical" evidence="1">
    <location>
        <begin position="58"/>
        <end position="78"/>
    </location>
</feature>
<keyword evidence="1" id="KW-0472">Membrane</keyword>
<dbReference type="Gene3D" id="1.10.390.10">
    <property type="entry name" value="Neutral Protease Domain 2"/>
    <property type="match status" value="1"/>
</dbReference>
<keyword evidence="3" id="KW-0645">Protease</keyword>
<feature type="transmembrane region" description="Helical" evidence="1">
    <location>
        <begin position="238"/>
        <end position="260"/>
    </location>
</feature>
<keyword evidence="1" id="KW-1133">Transmembrane helix</keyword>
<feature type="transmembrane region" description="Helical" evidence="1">
    <location>
        <begin position="438"/>
        <end position="461"/>
    </location>
</feature>
<keyword evidence="4" id="KW-1185">Reference proteome</keyword>
<feature type="transmembrane region" description="Helical" evidence="1">
    <location>
        <begin position="361"/>
        <end position="377"/>
    </location>
</feature>
<feature type="transmembrane region" description="Helical" evidence="1">
    <location>
        <begin position="522"/>
        <end position="540"/>
    </location>
</feature>
<organism evidence="3 4">
    <name type="scientific">Aquimarina hainanensis</name>
    <dbReference type="NCBI Taxonomy" id="1578017"/>
    <lineage>
        <taxon>Bacteria</taxon>
        <taxon>Pseudomonadati</taxon>
        <taxon>Bacteroidota</taxon>
        <taxon>Flavobacteriia</taxon>
        <taxon>Flavobacteriales</taxon>
        <taxon>Flavobacteriaceae</taxon>
        <taxon>Aquimarina</taxon>
    </lineage>
</organism>
<feature type="domain" description="Peptidase M1 membrane alanine aminopeptidase" evidence="2">
    <location>
        <begin position="869"/>
        <end position="1053"/>
    </location>
</feature>
<keyword evidence="3" id="KW-0378">Hydrolase</keyword>
<feature type="transmembrane region" description="Helical" evidence="1">
    <location>
        <begin position="144"/>
        <end position="166"/>
    </location>
</feature>
<evidence type="ECO:0000256" key="1">
    <source>
        <dbReference type="SAM" id="Phobius"/>
    </source>
</evidence>
<dbReference type="RefSeq" id="WP_378255767.1">
    <property type="nucleotide sequence ID" value="NZ_JBHSJV010000001.1"/>
</dbReference>
<feature type="transmembrane region" description="Helical" evidence="1">
    <location>
        <begin position="468"/>
        <end position="489"/>
    </location>
</feature>
<sequence>MLYEIFKFEIKYRIKRADTYIFFAFVFLLSLVGVDFVFQGVELGGVKKNAPLVIAKTMGAITGLLMIVTSMITGVSVIRDYQYNTEAILYTNPITKRDYLLGRFLGSLTVLLFIFSGMPFGMALGEYGPWHREEDLLPFQFISYWQSYVVVALPMICFGASLFFISGALSKKLLVVYTQGVVFFVLFMLTKAITNEDLQAILDPFSLTTLTKITAFWSVSERNTTLIPLTGVMLYNKLLWGCLGVVIFVVGYRIFNYNLVKERRSSKKKKEVDIKQVHKDFSSTIIPQVEIEQGGKSLWIQLLESTWFYSRSILKETSFWTIVICGMVIILINSISLGTVYEVDSYPATYFIVEELLEMSIYFFVIMLVFYSGELIWKERSNKINLICDATPVANIVLLAGKYLALLSLYTIIIWSLIISGIIFQVSRGYFHFQLEVYFYGFFIEVFPFLALYTCMAFFFQVLINKKFVAIAAVLLFFILNISSTYFGFTHDLYKFGGSPLPSYSDMNGYGHFLTPYLWIKAYWLVFGLLLLIITSVILVRGGESSLRKRIKVGKAQITKPLLQFFVGSTFVFICLGGYIYYNTNMLNEYWTDDEEQAFRVGYERTLKTFEYIEQPTIVDVHLEVELFPETRRYSIEGQYMLVNANDTPIKSIHVQKLIAANVAVDNIVIDGTRHVSSTYEAYGYYIYELTRPMQPNDTVCMTFTQTYLPKGFKAEEANTSVVHNGIFFRNTHIPTLGYNRKYEIQDNDIRKELGLYPIRSKAKRDHIYELKNARTGGDSKGIHLEVIVGTSADQIAIAPGDLIREWKKGNRNYYQYKTAERIINFYSLLSARYEVVRDVWMSDDTEVDLEIYYHQAHAYNLDRMMLSMKRSLDYFSTHFSPYQYNHLRIMEFPRYEKFAQSFPGTIPFSEAIGFMLDIDDTKDVDMVFYITAHEIAHQWWGMQVEAANVQGKNMILETLAQYSALMVLKEQYPKEKVQQFLSQQLEQYHKGQLKEKEKELPLSLVENQEYLYYNKGAIAMYILQEKIGEAHVNLALRNFIQDWRSHTGNIKQCSSQYATTYELLEYLREATPISLSYLVYELFETTNALTIDVN</sequence>
<keyword evidence="3" id="KW-0031">Aminopeptidase</keyword>
<dbReference type="SUPFAM" id="SSF55486">
    <property type="entry name" value="Metalloproteases ('zincins'), catalytic domain"/>
    <property type="match status" value="1"/>
</dbReference>
<name>A0ABW5N5D7_9FLAO</name>
<accession>A0ABW5N5D7</accession>
<feature type="transmembrane region" description="Helical" evidence="1">
    <location>
        <begin position="99"/>
        <end position="124"/>
    </location>
</feature>
<evidence type="ECO:0000313" key="3">
    <source>
        <dbReference type="EMBL" id="MFD2590119.1"/>
    </source>
</evidence>
<comment type="caution">
    <text evidence="3">The sequence shown here is derived from an EMBL/GenBank/DDBJ whole genome shotgun (WGS) entry which is preliminary data.</text>
</comment>
<feature type="transmembrane region" description="Helical" evidence="1">
    <location>
        <begin position="20"/>
        <end position="38"/>
    </location>
</feature>
<protein>
    <submittedName>
        <fullName evidence="3">M1 family aminopeptidase</fullName>
    </submittedName>
</protein>
<dbReference type="Proteomes" id="UP001597459">
    <property type="component" value="Unassembled WGS sequence"/>
</dbReference>
<feature type="transmembrane region" description="Helical" evidence="1">
    <location>
        <begin position="319"/>
        <end position="341"/>
    </location>
</feature>
<dbReference type="InterPro" id="IPR027268">
    <property type="entry name" value="Peptidase_M4/M1_CTD_sf"/>
</dbReference>
<dbReference type="EMBL" id="JBHULX010000003">
    <property type="protein sequence ID" value="MFD2590119.1"/>
    <property type="molecule type" value="Genomic_DNA"/>
</dbReference>
<dbReference type="GO" id="GO:0004177">
    <property type="term" value="F:aminopeptidase activity"/>
    <property type="evidence" value="ECO:0007669"/>
    <property type="project" value="UniProtKB-KW"/>
</dbReference>
<keyword evidence="1" id="KW-0812">Transmembrane</keyword>
<dbReference type="Pfam" id="PF01433">
    <property type="entry name" value="Peptidase_M1"/>
    <property type="match status" value="1"/>
</dbReference>
<evidence type="ECO:0000259" key="2">
    <source>
        <dbReference type="Pfam" id="PF01433"/>
    </source>
</evidence>
<evidence type="ECO:0000313" key="4">
    <source>
        <dbReference type="Proteomes" id="UP001597459"/>
    </source>
</evidence>
<feature type="transmembrane region" description="Helical" evidence="1">
    <location>
        <begin position="403"/>
        <end position="426"/>
    </location>
</feature>
<gene>
    <name evidence="3" type="ORF">ACFSTE_04705</name>
</gene>